<gene>
    <name evidence="2" type="ORF">PCANC_13295</name>
</gene>
<protein>
    <submittedName>
        <fullName evidence="2">Uncharacterized protein</fullName>
    </submittedName>
</protein>
<dbReference type="AlphaFoldDB" id="A0A2N5SZM4"/>
<name>A0A2N5SZM4_9BASI</name>
<proteinExistence type="predicted"/>
<dbReference type="Proteomes" id="UP000235388">
    <property type="component" value="Unassembled WGS sequence"/>
</dbReference>
<keyword evidence="3" id="KW-1185">Reference proteome</keyword>
<accession>A0A2N5SZM4</accession>
<organism evidence="2 3">
    <name type="scientific">Puccinia coronata f. sp. avenae</name>
    <dbReference type="NCBI Taxonomy" id="200324"/>
    <lineage>
        <taxon>Eukaryota</taxon>
        <taxon>Fungi</taxon>
        <taxon>Dikarya</taxon>
        <taxon>Basidiomycota</taxon>
        <taxon>Pucciniomycotina</taxon>
        <taxon>Pucciniomycetes</taxon>
        <taxon>Pucciniales</taxon>
        <taxon>Pucciniaceae</taxon>
        <taxon>Puccinia</taxon>
    </lineage>
</organism>
<evidence type="ECO:0000313" key="2">
    <source>
        <dbReference type="EMBL" id="PLW18665.1"/>
    </source>
</evidence>
<reference evidence="2 3" key="1">
    <citation type="submission" date="2017-11" db="EMBL/GenBank/DDBJ databases">
        <title>De novo assembly and phasing of dikaryotic genomes from two isolates of Puccinia coronata f. sp. avenae, the causal agent of oat crown rust.</title>
        <authorList>
            <person name="Miller M.E."/>
            <person name="Zhang Y."/>
            <person name="Omidvar V."/>
            <person name="Sperschneider J."/>
            <person name="Schwessinger B."/>
            <person name="Raley C."/>
            <person name="Palmer J.M."/>
            <person name="Garnica D."/>
            <person name="Upadhyaya N."/>
            <person name="Rathjen J."/>
            <person name="Taylor J.M."/>
            <person name="Park R.F."/>
            <person name="Dodds P.N."/>
            <person name="Hirsch C.D."/>
            <person name="Kianian S.F."/>
            <person name="Figueroa M."/>
        </authorList>
    </citation>
    <scope>NUCLEOTIDE SEQUENCE [LARGE SCALE GENOMIC DNA]</scope>
    <source>
        <strain evidence="2">12NC29</strain>
    </source>
</reference>
<feature type="compositionally biased region" description="Polar residues" evidence="1">
    <location>
        <begin position="46"/>
        <end position="56"/>
    </location>
</feature>
<dbReference type="EMBL" id="PGCJ01000827">
    <property type="protein sequence ID" value="PLW18665.1"/>
    <property type="molecule type" value="Genomic_DNA"/>
</dbReference>
<comment type="caution">
    <text evidence="2">The sequence shown here is derived from an EMBL/GenBank/DDBJ whole genome shotgun (WGS) entry which is preliminary data.</text>
</comment>
<sequence>MPAEEGSTAGPACQGALLSRTCLLGRTPQPKATFLAKTPWRAESLLSRSPPQQAGSYMTGKVDSLSE</sequence>
<evidence type="ECO:0000256" key="1">
    <source>
        <dbReference type="SAM" id="MobiDB-lite"/>
    </source>
</evidence>
<feature type="region of interest" description="Disordered" evidence="1">
    <location>
        <begin position="41"/>
        <end position="67"/>
    </location>
</feature>
<evidence type="ECO:0000313" key="3">
    <source>
        <dbReference type="Proteomes" id="UP000235388"/>
    </source>
</evidence>